<proteinExistence type="predicted"/>
<dbReference type="AlphaFoldDB" id="A0A9P7AAT9"/>
<dbReference type="Proteomes" id="UP000719766">
    <property type="component" value="Unassembled WGS sequence"/>
</dbReference>
<gene>
    <name evidence="1" type="ORF">HD556DRAFT_199881</name>
</gene>
<evidence type="ECO:0000313" key="2">
    <source>
        <dbReference type="Proteomes" id="UP000719766"/>
    </source>
</evidence>
<evidence type="ECO:0000313" key="1">
    <source>
        <dbReference type="EMBL" id="KAG1784745.1"/>
    </source>
</evidence>
<dbReference type="SUPFAM" id="SSF52540">
    <property type="entry name" value="P-loop containing nucleoside triphosphate hydrolases"/>
    <property type="match status" value="1"/>
</dbReference>
<organism evidence="1 2">
    <name type="scientific">Suillus plorans</name>
    <dbReference type="NCBI Taxonomy" id="116603"/>
    <lineage>
        <taxon>Eukaryota</taxon>
        <taxon>Fungi</taxon>
        <taxon>Dikarya</taxon>
        <taxon>Basidiomycota</taxon>
        <taxon>Agaricomycotina</taxon>
        <taxon>Agaricomycetes</taxon>
        <taxon>Agaricomycetidae</taxon>
        <taxon>Boletales</taxon>
        <taxon>Suillineae</taxon>
        <taxon>Suillaceae</taxon>
        <taxon>Suillus</taxon>
    </lineage>
</organism>
<name>A0A9P7AAT9_9AGAM</name>
<accession>A0A9P7AAT9</accession>
<dbReference type="OrthoDB" id="3353471at2759"/>
<comment type="caution">
    <text evidence="1">The sequence shown here is derived from an EMBL/GenBank/DDBJ whole genome shotgun (WGS) entry which is preliminary data.</text>
</comment>
<sequence>MSTSNLDESNDRILDKLPGDFYSYFSSGSLKEAKHTQFNAPETLPTISRCNSSWSSKSLGGKGIGEKRARARDCTASSIHRNPTYTFESYCISRITFSFHPNRSSWTVNPRQFPLRPAYATTFNGCQGLTLARTVHDLQKDLFAHGQLYTALSRVRGRSSNLLNENCLI</sequence>
<protein>
    <submittedName>
        <fullName evidence="1">Uncharacterized protein</fullName>
    </submittedName>
</protein>
<dbReference type="RefSeq" id="XP_041152230.1">
    <property type="nucleotide sequence ID" value="XM_041309886.1"/>
</dbReference>
<dbReference type="EMBL" id="JABBWE010000130">
    <property type="protein sequence ID" value="KAG1784745.1"/>
    <property type="molecule type" value="Genomic_DNA"/>
</dbReference>
<reference evidence="1" key="1">
    <citation type="journal article" date="2020" name="New Phytol.">
        <title>Comparative genomics reveals dynamic genome evolution in host specialist ectomycorrhizal fungi.</title>
        <authorList>
            <person name="Lofgren L.A."/>
            <person name="Nguyen N.H."/>
            <person name="Vilgalys R."/>
            <person name="Ruytinx J."/>
            <person name="Liao H.L."/>
            <person name="Branco S."/>
            <person name="Kuo A."/>
            <person name="LaButti K."/>
            <person name="Lipzen A."/>
            <person name="Andreopoulos W."/>
            <person name="Pangilinan J."/>
            <person name="Riley R."/>
            <person name="Hundley H."/>
            <person name="Na H."/>
            <person name="Barry K."/>
            <person name="Grigoriev I.V."/>
            <person name="Stajich J.E."/>
            <person name="Kennedy P.G."/>
        </authorList>
    </citation>
    <scope>NUCLEOTIDE SEQUENCE</scope>
    <source>
        <strain evidence="1">S12</strain>
    </source>
</reference>
<dbReference type="InterPro" id="IPR027417">
    <property type="entry name" value="P-loop_NTPase"/>
</dbReference>
<keyword evidence="2" id="KW-1185">Reference proteome</keyword>
<dbReference type="GeneID" id="64603650"/>